<sequence length="174" mass="18974">FSPATKGAFSKTVSIPAEEFGLPFTDPPDIVDQDNLSLYSFVVNTDKLTHKFPIPSDYAGGDITFWLVWTNDGGEDDNGKAVKWRLDYQVGDEGDVISGSHDNSPKSVEDTYDSDAGWVEHHTGKMTIAEADFSGKLCLFLKLSAVTPDGAALTCEPHLIGLCYTNIAKWGRKP</sequence>
<reference evidence="1" key="1">
    <citation type="journal article" date="2014" name="Front. Microbiol.">
        <title>High frequency of phylogenetically diverse reductive dehalogenase-homologous genes in deep subseafloor sedimentary metagenomes.</title>
        <authorList>
            <person name="Kawai M."/>
            <person name="Futagami T."/>
            <person name="Toyoda A."/>
            <person name="Takaki Y."/>
            <person name="Nishi S."/>
            <person name="Hori S."/>
            <person name="Arai W."/>
            <person name="Tsubouchi T."/>
            <person name="Morono Y."/>
            <person name="Uchiyama I."/>
            <person name="Ito T."/>
            <person name="Fujiyama A."/>
            <person name="Inagaki F."/>
            <person name="Takami H."/>
        </authorList>
    </citation>
    <scope>NUCLEOTIDE SEQUENCE</scope>
    <source>
        <strain evidence="1">Expedition CK06-06</strain>
    </source>
</reference>
<gene>
    <name evidence="1" type="ORF">S03H2_35593</name>
</gene>
<dbReference type="EMBL" id="BARU01021789">
    <property type="protein sequence ID" value="GAH49399.1"/>
    <property type="molecule type" value="Genomic_DNA"/>
</dbReference>
<dbReference type="AlphaFoldDB" id="X1H6B7"/>
<accession>X1H6B7</accession>
<evidence type="ECO:0000313" key="1">
    <source>
        <dbReference type="EMBL" id="GAH49399.1"/>
    </source>
</evidence>
<feature type="non-terminal residue" evidence="1">
    <location>
        <position position="1"/>
    </location>
</feature>
<organism evidence="1">
    <name type="scientific">marine sediment metagenome</name>
    <dbReference type="NCBI Taxonomy" id="412755"/>
    <lineage>
        <taxon>unclassified sequences</taxon>
        <taxon>metagenomes</taxon>
        <taxon>ecological metagenomes</taxon>
    </lineage>
</organism>
<name>X1H6B7_9ZZZZ</name>
<proteinExistence type="predicted"/>
<protein>
    <submittedName>
        <fullName evidence="1">Uncharacterized protein</fullName>
    </submittedName>
</protein>
<comment type="caution">
    <text evidence="1">The sequence shown here is derived from an EMBL/GenBank/DDBJ whole genome shotgun (WGS) entry which is preliminary data.</text>
</comment>